<dbReference type="Proteomes" id="UP001569904">
    <property type="component" value="Unassembled WGS sequence"/>
</dbReference>
<evidence type="ECO:0000313" key="3">
    <source>
        <dbReference type="Proteomes" id="UP001569904"/>
    </source>
</evidence>
<proteinExistence type="predicted"/>
<keyword evidence="3" id="KW-1185">Reference proteome</keyword>
<dbReference type="InterPro" id="IPR000719">
    <property type="entry name" value="Prot_kinase_dom"/>
</dbReference>
<accession>A0ABV4QX59</accession>
<organism evidence="2 3">
    <name type="scientific">Actinomadura chokoriensis</name>
    <dbReference type="NCBI Taxonomy" id="454156"/>
    <lineage>
        <taxon>Bacteria</taxon>
        <taxon>Bacillati</taxon>
        <taxon>Actinomycetota</taxon>
        <taxon>Actinomycetes</taxon>
        <taxon>Streptosporangiales</taxon>
        <taxon>Thermomonosporaceae</taxon>
        <taxon>Actinomadura</taxon>
    </lineage>
</organism>
<dbReference type="EMBL" id="JAXCEH010000006">
    <property type="protein sequence ID" value="MFA1554628.1"/>
    <property type="molecule type" value="Genomic_DNA"/>
</dbReference>
<comment type="caution">
    <text evidence="2">The sequence shown here is derived from an EMBL/GenBank/DDBJ whole genome shotgun (WGS) entry which is preliminary data.</text>
</comment>
<evidence type="ECO:0000259" key="1">
    <source>
        <dbReference type="PROSITE" id="PS50011"/>
    </source>
</evidence>
<gene>
    <name evidence="2" type="ORF">SM436_13110</name>
</gene>
<dbReference type="RefSeq" id="WP_371941127.1">
    <property type="nucleotide sequence ID" value="NZ_JAXCEH010000006.1"/>
</dbReference>
<reference evidence="2 3" key="1">
    <citation type="submission" date="2023-11" db="EMBL/GenBank/DDBJ databases">
        <title>Actinomadura monticuli sp. nov., isolated from volcanic ash.</title>
        <authorList>
            <person name="Lee S.D."/>
            <person name="Yang H."/>
            <person name="Kim I.S."/>
        </authorList>
    </citation>
    <scope>NUCLEOTIDE SEQUENCE [LARGE SCALE GENOMIC DNA]</scope>
    <source>
        <strain evidence="2 3">DSM 45346</strain>
    </source>
</reference>
<dbReference type="InterPro" id="IPR011009">
    <property type="entry name" value="Kinase-like_dom_sf"/>
</dbReference>
<protein>
    <submittedName>
        <fullName evidence="2">Molecular chaperone DnaJ</fullName>
    </submittedName>
</protein>
<feature type="domain" description="Protein kinase" evidence="1">
    <location>
        <begin position="94"/>
        <end position="357"/>
    </location>
</feature>
<dbReference type="Gene3D" id="1.10.510.10">
    <property type="entry name" value="Transferase(Phosphotransferase) domain 1"/>
    <property type="match status" value="1"/>
</dbReference>
<sequence length="357" mass="39783">MSEANGAARSGSSRGTEMGALDDALARLDRARVPADLFGEDEAEAARRYRRLARLVHPDATGGRTRDAFIRLNALWRAYRRDDPALFTTRRHTYRLDGDPIGGDLAELYAARSETGREVLLKMPRDPRDSDLVEREAVALRQLHDDGDGRFLPYVPRLVESFTHRDAATGARRRVNVIAALDGFHSLAAVQAAFPDGVDPRDAAWMWRRLLVGLGFAHRAGVLHGAVLPEHVMIHPERHGLVLVDWCYSVPGCHARTDPSGRVPAMVARHAGRYPPEVPGRRPASPATDIHMATRCMTGLMGDKAPPAMRSFARGCTLPAQSRRPSDAWRLLAELDELLERLYGRRRFRPFHLPSPR</sequence>
<dbReference type="SUPFAM" id="SSF56112">
    <property type="entry name" value="Protein kinase-like (PK-like)"/>
    <property type="match status" value="1"/>
</dbReference>
<evidence type="ECO:0000313" key="2">
    <source>
        <dbReference type="EMBL" id="MFA1554628.1"/>
    </source>
</evidence>
<name>A0ABV4QX59_9ACTN</name>
<dbReference type="PROSITE" id="PS50011">
    <property type="entry name" value="PROTEIN_KINASE_DOM"/>
    <property type="match status" value="1"/>
</dbReference>